<dbReference type="GO" id="GO:0006508">
    <property type="term" value="P:proteolysis"/>
    <property type="evidence" value="ECO:0007669"/>
    <property type="project" value="UniProtKB-KW"/>
</dbReference>
<dbReference type="AlphaFoldDB" id="F4L4D9"/>
<dbReference type="eggNOG" id="COG1164">
    <property type="taxonomic scope" value="Bacteria"/>
</dbReference>
<dbReference type="InterPro" id="IPR001567">
    <property type="entry name" value="Pept_M3A_M3B_dom"/>
</dbReference>
<dbReference type="PANTHER" id="PTHR11804">
    <property type="entry name" value="PROTEASE M3 THIMET OLIGOPEPTIDASE-RELATED"/>
    <property type="match status" value="1"/>
</dbReference>
<keyword evidence="9" id="KW-1185">Reference proteome</keyword>
<organism evidence="8 9">
    <name type="scientific">Haliscomenobacter hydrossis (strain ATCC 27775 / DSM 1100 / LMG 10767 / O)</name>
    <dbReference type="NCBI Taxonomy" id="760192"/>
    <lineage>
        <taxon>Bacteria</taxon>
        <taxon>Pseudomonadati</taxon>
        <taxon>Bacteroidota</taxon>
        <taxon>Saprospiria</taxon>
        <taxon>Saprospirales</taxon>
        <taxon>Haliscomenobacteraceae</taxon>
        <taxon>Haliscomenobacter</taxon>
    </lineage>
</organism>
<evidence type="ECO:0000313" key="9">
    <source>
        <dbReference type="Proteomes" id="UP000008461"/>
    </source>
</evidence>
<evidence type="ECO:0000256" key="2">
    <source>
        <dbReference type="ARBA" id="ARBA00022723"/>
    </source>
</evidence>
<accession>F4L4D9</accession>
<dbReference type="GO" id="GO:0046872">
    <property type="term" value="F:metal ion binding"/>
    <property type="evidence" value="ECO:0007669"/>
    <property type="project" value="UniProtKB-UniRule"/>
</dbReference>
<feature type="domain" description="Peptidase M3A/M3B catalytic" evidence="7">
    <location>
        <begin position="176"/>
        <end position="562"/>
    </location>
</feature>
<dbReference type="InterPro" id="IPR045090">
    <property type="entry name" value="Pept_M3A_M3B"/>
</dbReference>
<keyword evidence="2 6" id="KW-0479">Metal-binding</keyword>
<name>F4L4D9_HALH1</name>
<dbReference type="InterPro" id="IPR011976">
    <property type="entry name" value="Pept_M3B_oligopep-rel"/>
</dbReference>
<dbReference type="STRING" id="760192.Halhy_3960"/>
<comment type="similarity">
    <text evidence="6">Belongs to the peptidase M3 family.</text>
</comment>
<reference evidence="8 9" key="1">
    <citation type="journal article" date="2011" name="Stand. Genomic Sci.">
        <title>Complete genome sequence of Haliscomenobacter hydrossis type strain (O).</title>
        <authorList>
            <consortium name="US DOE Joint Genome Institute (JGI-PGF)"/>
            <person name="Daligault H."/>
            <person name="Lapidus A."/>
            <person name="Zeytun A."/>
            <person name="Nolan M."/>
            <person name="Lucas S."/>
            <person name="Del Rio T.G."/>
            <person name="Tice H."/>
            <person name="Cheng J.F."/>
            <person name="Tapia R."/>
            <person name="Han C."/>
            <person name="Goodwin L."/>
            <person name="Pitluck S."/>
            <person name="Liolios K."/>
            <person name="Pagani I."/>
            <person name="Ivanova N."/>
            <person name="Huntemann M."/>
            <person name="Mavromatis K."/>
            <person name="Mikhailova N."/>
            <person name="Pati A."/>
            <person name="Chen A."/>
            <person name="Palaniappan K."/>
            <person name="Land M."/>
            <person name="Hauser L."/>
            <person name="Brambilla E.M."/>
            <person name="Rohde M."/>
            <person name="Verbarg S."/>
            <person name="Goker M."/>
            <person name="Bristow J."/>
            <person name="Eisen J.A."/>
            <person name="Markowitz V."/>
            <person name="Hugenholtz P."/>
            <person name="Kyrpides N.C."/>
            <person name="Klenk H.P."/>
            <person name="Woyke T."/>
        </authorList>
    </citation>
    <scope>NUCLEOTIDE SEQUENCE [LARGE SCALE GENOMIC DNA]</scope>
    <source>
        <strain evidence="9">ATCC 27775 / DSM 1100 / LMG 10767 / O</strain>
    </source>
</reference>
<dbReference type="KEGG" id="hhy:Halhy_3960"/>
<evidence type="ECO:0000256" key="1">
    <source>
        <dbReference type="ARBA" id="ARBA00022670"/>
    </source>
</evidence>
<dbReference type="GO" id="GO:0004222">
    <property type="term" value="F:metalloendopeptidase activity"/>
    <property type="evidence" value="ECO:0007669"/>
    <property type="project" value="InterPro"/>
</dbReference>
<protein>
    <submittedName>
        <fullName evidence="8">Oligoendopeptidase, M3 family</fullName>
    </submittedName>
</protein>
<dbReference type="OrthoDB" id="9762795at2"/>
<evidence type="ECO:0000256" key="4">
    <source>
        <dbReference type="ARBA" id="ARBA00022833"/>
    </source>
</evidence>
<gene>
    <name evidence="8" type="ordered locus">Halhy_3960</name>
</gene>
<keyword evidence="5 6" id="KW-0482">Metalloprotease</keyword>
<keyword evidence="3 6" id="KW-0378">Hydrolase</keyword>
<evidence type="ECO:0000259" key="7">
    <source>
        <dbReference type="Pfam" id="PF01432"/>
    </source>
</evidence>
<keyword evidence="4 6" id="KW-0862">Zinc</keyword>
<dbReference type="SUPFAM" id="SSF55486">
    <property type="entry name" value="Metalloproteases ('zincins'), catalytic domain"/>
    <property type="match status" value="1"/>
</dbReference>
<keyword evidence="1 6" id="KW-0645">Protease</keyword>
<dbReference type="PANTHER" id="PTHR11804:SF48">
    <property type="entry name" value="PUTATIVE-RELATED"/>
    <property type="match status" value="1"/>
</dbReference>
<dbReference type="HOGENOM" id="CLU_030403_3_0_10"/>
<evidence type="ECO:0000256" key="6">
    <source>
        <dbReference type="RuleBase" id="RU003435"/>
    </source>
</evidence>
<evidence type="ECO:0000256" key="5">
    <source>
        <dbReference type="ARBA" id="ARBA00023049"/>
    </source>
</evidence>
<dbReference type="CDD" id="cd09606">
    <property type="entry name" value="M3B_PepF"/>
    <property type="match status" value="1"/>
</dbReference>
<dbReference type="NCBIfam" id="TIGR02289">
    <property type="entry name" value="M3_not_pepF"/>
    <property type="match status" value="1"/>
</dbReference>
<reference key="2">
    <citation type="submission" date="2011-04" db="EMBL/GenBank/DDBJ databases">
        <title>Complete sequence of chromosome of Haliscomenobacter hydrossis DSM 1100.</title>
        <authorList>
            <consortium name="US DOE Joint Genome Institute (JGI-PGF)"/>
            <person name="Lucas S."/>
            <person name="Han J."/>
            <person name="Lapidus A."/>
            <person name="Bruce D."/>
            <person name="Goodwin L."/>
            <person name="Pitluck S."/>
            <person name="Peters L."/>
            <person name="Kyrpides N."/>
            <person name="Mavromatis K."/>
            <person name="Ivanova N."/>
            <person name="Ovchinnikova G."/>
            <person name="Pagani I."/>
            <person name="Daligault H."/>
            <person name="Detter J.C."/>
            <person name="Han C."/>
            <person name="Land M."/>
            <person name="Hauser L."/>
            <person name="Markowitz V."/>
            <person name="Cheng J.-F."/>
            <person name="Hugenholtz P."/>
            <person name="Woyke T."/>
            <person name="Wu D."/>
            <person name="Verbarg S."/>
            <person name="Frueling A."/>
            <person name="Brambilla E."/>
            <person name="Klenk H.-P."/>
            <person name="Eisen J.A."/>
        </authorList>
    </citation>
    <scope>NUCLEOTIDE SEQUENCE</scope>
    <source>
        <strain>DSM 1100</strain>
    </source>
</reference>
<evidence type="ECO:0000313" key="8">
    <source>
        <dbReference type="EMBL" id="AEE51808.1"/>
    </source>
</evidence>
<dbReference type="EMBL" id="CP002691">
    <property type="protein sequence ID" value="AEE51808.1"/>
    <property type="molecule type" value="Genomic_DNA"/>
</dbReference>
<evidence type="ECO:0000256" key="3">
    <source>
        <dbReference type="ARBA" id="ARBA00022801"/>
    </source>
</evidence>
<dbReference type="Gene3D" id="1.10.1370.30">
    <property type="match status" value="1"/>
</dbReference>
<dbReference type="Proteomes" id="UP000008461">
    <property type="component" value="Chromosome"/>
</dbReference>
<dbReference type="Pfam" id="PF01432">
    <property type="entry name" value="Peptidase_M3"/>
    <property type="match status" value="1"/>
</dbReference>
<sequence length="575" mass="67438">MRNLPATTTTACTAYTVPALPQTWEDVEPTFTQLLKRPIHSVQDLSNWIIERSNLEAQLGETISWAYIKLSADSQSQAANQRYQYVIQEILPKLDPLDQALNKKLVESPYLNQLDARRYEIYLRNTQASVDLFQEENVALNTDVQLKTKEYARIFSQMMIGMDGKQMTLQQANTILEEPNRQRRRNIYHKINRRILQDTAQLDQLFDELLQKRHAIACNAGMDNYRDYAFQELGRFDYTPADCHDFHQAVKAEVLPILNELYLTRKQNLKVTQLRPWDLNADTAGQAPLHPFKDTNELLHKGIQCLEQVNPEYAQIIRLIQHNGFLDLASRPGKRPGGYNMPLQATRMPFVFMNATNALGDLRTFMHESGHAIHFFLTRDYPLLFDRKFTFEVAELAAMTMELLSMDHWHLFFSNEADLRRAKITQLEHVLKVLPWIATIDQFQHWLYTHPNHTQEERRAKWTESFHAFTPGVLDYSSLEQYIENLWHKQLHLFEVPFYYIEYGFAQLGAIALWRQYRENPEQAVAAFTRAMRLGNTRSIREIYAEAGIRFDFSQEYVRDLGTFVREEMENLMRC</sequence>
<dbReference type="RefSeq" id="WP_013766346.1">
    <property type="nucleotide sequence ID" value="NC_015510.1"/>
</dbReference>
<dbReference type="GO" id="GO:0006518">
    <property type="term" value="P:peptide metabolic process"/>
    <property type="evidence" value="ECO:0007669"/>
    <property type="project" value="TreeGrafter"/>
</dbReference>
<proteinExistence type="inferred from homology"/>
<comment type="cofactor">
    <cofactor evidence="6">
        <name>Zn(2+)</name>
        <dbReference type="ChEBI" id="CHEBI:29105"/>
    </cofactor>
    <text evidence="6">Binds 1 zinc ion.</text>
</comment>